<accession>V2Y5C5</accession>
<dbReference type="InterPro" id="IPR010994">
    <property type="entry name" value="RuvA_2-like"/>
</dbReference>
<dbReference type="PANTHER" id="PTHR21180:SF32">
    <property type="entry name" value="ENDONUCLEASE_EXONUCLEASE_PHOSPHATASE FAMILY DOMAIN-CONTAINING PROTEIN 1"/>
    <property type="match status" value="1"/>
</dbReference>
<dbReference type="eggNOG" id="COG1555">
    <property type="taxonomic scope" value="Bacteria"/>
</dbReference>
<dbReference type="Pfam" id="PF10531">
    <property type="entry name" value="SLBB"/>
    <property type="match status" value="1"/>
</dbReference>
<dbReference type="GO" id="GO:0006281">
    <property type="term" value="P:DNA repair"/>
    <property type="evidence" value="ECO:0007669"/>
    <property type="project" value="InterPro"/>
</dbReference>
<feature type="transmembrane region" description="Helical" evidence="2">
    <location>
        <begin position="7"/>
        <end position="26"/>
    </location>
</feature>
<reference evidence="4 5" key="1">
    <citation type="submission" date="2013-06" db="EMBL/GenBank/DDBJ databases">
        <authorList>
            <person name="Weinstock G."/>
            <person name="Sodergren E."/>
            <person name="Clifton S."/>
            <person name="Fulton L."/>
            <person name="Fulton B."/>
            <person name="Courtney L."/>
            <person name="Fronick C."/>
            <person name="Harrison M."/>
            <person name="Strong C."/>
            <person name="Farmer C."/>
            <person name="Delahaunty K."/>
            <person name="Markovic C."/>
            <person name="Hall O."/>
            <person name="Minx P."/>
            <person name="Tomlinson C."/>
            <person name="Mitreva M."/>
            <person name="Nelson J."/>
            <person name="Hou S."/>
            <person name="Wollam A."/>
            <person name="Pepin K.H."/>
            <person name="Johnson M."/>
            <person name="Bhonagiri V."/>
            <person name="Nash W.E."/>
            <person name="Warren W."/>
            <person name="Chinwalla A."/>
            <person name="Mardis E.R."/>
            <person name="Wilson R.K."/>
        </authorList>
    </citation>
    <scope>NUCLEOTIDE SEQUENCE [LARGE SCALE GENOMIC DNA]</scope>
    <source>
        <strain evidence="4 5">ATCC 51271</strain>
    </source>
</reference>
<comment type="caution">
    <text evidence="4">The sequence shown here is derived from an EMBL/GenBank/DDBJ whole genome shotgun (WGS) entry which is preliminary data.</text>
</comment>
<evidence type="ECO:0000256" key="1">
    <source>
        <dbReference type="SAM" id="MobiDB-lite"/>
    </source>
</evidence>
<dbReference type="PANTHER" id="PTHR21180">
    <property type="entry name" value="ENDONUCLEASE/EXONUCLEASE/PHOSPHATASE FAMILY DOMAIN-CONTAINING PROTEIN 1"/>
    <property type="match status" value="1"/>
</dbReference>
<dbReference type="AlphaFoldDB" id="V2Y5C5"/>
<dbReference type="RefSeq" id="WP_023353368.1">
    <property type="nucleotide sequence ID" value="NZ_KI535366.1"/>
</dbReference>
<feature type="compositionally biased region" description="Basic and acidic residues" evidence="1">
    <location>
        <begin position="57"/>
        <end position="72"/>
    </location>
</feature>
<dbReference type="Proteomes" id="UP000018227">
    <property type="component" value="Unassembled WGS sequence"/>
</dbReference>
<keyword evidence="2" id="KW-0472">Membrane</keyword>
<dbReference type="HOGENOM" id="CLU_052011_1_2_9"/>
<dbReference type="OrthoDB" id="9790239at2"/>
<dbReference type="GO" id="GO:0015628">
    <property type="term" value="P:protein secretion by the type II secretion system"/>
    <property type="evidence" value="ECO:0007669"/>
    <property type="project" value="TreeGrafter"/>
</dbReference>
<dbReference type="Gene3D" id="1.10.150.310">
    <property type="entry name" value="Tex RuvX-like domain-like"/>
    <property type="match status" value="1"/>
</dbReference>
<keyword evidence="2" id="KW-0812">Transmembrane</keyword>
<evidence type="ECO:0000259" key="3">
    <source>
        <dbReference type="SMART" id="SM00278"/>
    </source>
</evidence>
<dbReference type="SMART" id="SM00278">
    <property type="entry name" value="HhH1"/>
    <property type="match status" value="2"/>
</dbReference>
<feature type="domain" description="Helix-hairpin-helix DNA-binding motif class 1" evidence="3">
    <location>
        <begin position="215"/>
        <end position="234"/>
    </location>
</feature>
<dbReference type="NCBIfam" id="TIGR00426">
    <property type="entry name" value="competence protein ComEA helix-hairpin-helix repeat region"/>
    <property type="match status" value="1"/>
</dbReference>
<name>V2Y5C5_9FIRM</name>
<dbReference type="EMBL" id="ACIL03000005">
    <property type="protein sequence ID" value="ESL04128.1"/>
    <property type="molecule type" value="Genomic_DNA"/>
</dbReference>
<evidence type="ECO:0000313" key="5">
    <source>
        <dbReference type="Proteomes" id="UP000018227"/>
    </source>
</evidence>
<keyword evidence="2" id="KW-1133">Transmembrane helix</keyword>
<protein>
    <submittedName>
        <fullName evidence="4">ComEA protein</fullName>
    </submittedName>
</protein>
<keyword evidence="5" id="KW-1185">Reference proteome</keyword>
<organism evidence="4 5">
    <name type="scientific">Catonella morbi ATCC 51271</name>
    <dbReference type="NCBI Taxonomy" id="592026"/>
    <lineage>
        <taxon>Bacteria</taxon>
        <taxon>Bacillati</taxon>
        <taxon>Bacillota</taxon>
        <taxon>Clostridia</taxon>
        <taxon>Lachnospirales</taxon>
        <taxon>Lachnospiraceae</taxon>
        <taxon>Catonella</taxon>
    </lineage>
</organism>
<dbReference type="InterPro" id="IPR019554">
    <property type="entry name" value="Soluble_ligand-bd"/>
</dbReference>
<dbReference type="Pfam" id="PF12836">
    <property type="entry name" value="HHH_3"/>
    <property type="match status" value="1"/>
</dbReference>
<dbReference type="GO" id="GO:0015627">
    <property type="term" value="C:type II protein secretion system complex"/>
    <property type="evidence" value="ECO:0007669"/>
    <property type="project" value="TreeGrafter"/>
</dbReference>
<gene>
    <name evidence="4" type="ORF">GCWU0000282_000475</name>
</gene>
<evidence type="ECO:0000256" key="2">
    <source>
        <dbReference type="SAM" id="Phobius"/>
    </source>
</evidence>
<dbReference type="STRING" id="592026.GCWU0000282_000475"/>
<dbReference type="GO" id="GO:0003677">
    <property type="term" value="F:DNA binding"/>
    <property type="evidence" value="ECO:0007669"/>
    <property type="project" value="InterPro"/>
</dbReference>
<dbReference type="SUPFAM" id="SSF47781">
    <property type="entry name" value="RuvA domain 2-like"/>
    <property type="match status" value="1"/>
</dbReference>
<dbReference type="InterPro" id="IPR004509">
    <property type="entry name" value="Competence_ComEA_HhH"/>
</dbReference>
<dbReference type="InterPro" id="IPR003583">
    <property type="entry name" value="Hlx-hairpin-Hlx_DNA-bd_motif"/>
</dbReference>
<feature type="domain" description="Helix-hairpin-helix DNA-binding motif class 1" evidence="3">
    <location>
        <begin position="185"/>
        <end position="204"/>
    </location>
</feature>
<sequence length="237" mass="25597">MKSRLQLLVVLLFIGIAGVIFVFSGGGNETSSGLEIVDDISGNKSGSIVDTESSVAETEKDSQKEDKSDNLKKESLQADENLKENRKIFIHVCGAVKNEGVYQVEADARVVDVIKAAGGLTKEAASSGINQAKQLEDGMQVYVPTKKEVSKAGTQIPGLQKEDLQNSASVNSQNSAININTATKEELMKLKGVGEAKAVLIITYRENNGGFKEITDLMKIKGIKQKFFDKIKDNICV</sequence>
<dbReference type="InterPro" id="IPR051675">
    <property type="entry name" value="Endo/Exo/Phosphatase_dom_1"/>
</dbReference>
<proteinExistence type="predicted"/>
<feature type="region of interest" description="Disordered" evidence="1">
    <location>
        <begin position="48"/>
        <end position="72"/>
    </location>
</feature>
<evidence type="ECO:0000313" key="4">
    <source>
        <dbReference type="EMBL" id="ESL04128.1"/>
    </source>
</evidence>
<dbReference type="Gene3D" id="3.10.560.10">
    <property type="entry name" value="Outer membrane lipoprotein wza domain like"/>
    <property type="match status" value="1"/>
</dbReference>